<dbReference type="Proteomes" id="UP000691718">
    <property type="component" value="Unassembled WGS sequence"/>
</dbReference>
<dbReference type="PANTHER" id="PTHR33395:SF22">
    <property type="entry name" value="REVERSE TRANSCRIPTASE DOMAIN-CONTAINING PROTEIN"/>
    <property type="match status" value="1"/>
</dbReference>
<evidence type="ECO:0000313" key="2">
    <source>
        <dbReference type="Proteomes" id="UP000691718"/>
    </source>
</evidence>
<dbReference type="GO" id="GO:0031012">
    <property type="term" value="C:extracellular matrix"/>
    <property type="evidence" value="ECO:0007669"/>
    <property type="project" value="TreeGrafter"/>
</dbReference>
<proteinExistence type="predicted"/>
<dbReference type="EMBL" id="CAJQZP010000898">
    <property type="protein sequence ID" value="CAG4994822.1"/>
    <property type="molecule type" value="Genomic_DNA"/>
</dbReference>
<dbReference type="OrthoDB" id="426210at2759"/>
<gene>
    <name evidence="1" type="ORF">PAPOLLO_LOCUS12686</name>
</gene>
<dbReference type="AlphaFoldDB" id="A0A8S3X2F4"/>
<dbReference type="GO" id="GO:0007508">
    <property type="term" value="P:larval heart development"/>
    <property type="evidence" value="ECO:0007669"/>
    <property type="project" value="TreeGrafter"/>
</dbReference>
<dbReference type="GO" id="GO:0061343">
    <property type="term" value="P:cell adhesion involved in heart morphogenesis"/>
    <property type="evidence" value="ECO:0007669"/>
    <property type="project" value="TreeGrafter"/>
</dbReference>
<evidence type="ECO:0000313" key="1">
    <source>
        <dbReference type="EMBL" id="CAG4994822.1"/>
    </source>
</evidence>
<protein>
    <submittedName>
        <fullName evidence="1">(apollo) hypothetical protein</fullName>
    </submittedName>
</protein>
<keyword evidence="2" id="KW-1185">Reference proteome</keyword>
<reference evidence="1" key="1">
    <citation type="submission" date="2021-04" db="EMBL/GenBank/DDBJ databases">
        <authorList>
            <person name="Tunstrom K."/>
        </authorList>
    </citation>
    <scope>NUCLEOTIDE SEQUENCE</scope>
</reference>
<comment type="caution">
    <text evidence="1">The sequence shown here is derived from an EMBL/GenBank/DDBJ whole genome shotgun (WGS) entry which is preliminary data.</text>
</comment>
<sequence>MKRWESACEELWLSIDLGLNNKARINICAAYIPPPISKDYLQTFHNNLTDVVGNKILNGSFTLLVGDFNLPNIVWETIGDPNVYTPKPNNGTIENMFIDEITFNNLKQCNCILNDNCRILNLVLVDNTYNVKVVEASLPLVGLDSHHPALEILIHSLGNIKPCRSKRVASPNYSKCDFDAINEVLTHIVWSEVWSELYD</sequence>
<organism evidence="1 2">
    <name type="scientific">Parnassius apollo</name>
    <name type="common">Apollo butterfly</name>
    <name type="synonym">Papilio apollo</name>
    <dbReference type="NCBI Taxonomy" id="110799"/>
    <lineage>
        <taxon>Eukaryota</taxon>
        <taxon>Metazoa</taxon>
        <taxon>Ecdysozoa</taxon>
        <taxon>Arthropoda</taxon>
        <taxon>Hexapoda</taxon>
        <taxon>Insecta</taxon>
        <taxon>Pterygota</taxon>
        <taxon>Neoptera</taxon>
        <taxon>Endopterygota</taxon>
        <taxon>Lepidoptera</taxon>
        <taxon>Glossata</taxon>
        <taxon>Ditrysia</taxon>
        <taxon>Papilionoidea</taxon>
        <taxon>Papilionidae</taxon>
        <taxon>Parnassiinae</taxon>
        <taxon>Parnassini</taxon>
        <taxon>Parnassius</taxon>
        <taxon>Parnassius</taxon>
    </lineage>
</organism>
<accession>A0A8S3X2F4</accession>
<name>A0A8S3X2F4_PARAO</name>
<dbReference type="PANTHER" id="PTHR33395">
    <property type="entry name" value="TRANSCRIPTASE, PUTATIVE-RELATED-RELATED"/>
    <property type="match status" value="1"/>
</dbReference>